<gene>
    <name evidence="2" type="ORF">BU26DRAFT_599956</name>
</gene>
<dbReference type="GeneID" id="54588463"/>
<dbReference type="Proteomes" id="UP000800094">
    <property type="component" value="Unassembled WGS sequence"/>
</dbReference>
<accession>A0A6A6J3R6</accession>
<feature type="compositionally biased region" description="Polar residues" evidence="1">
    <location>
        <begin position="42"/>
        <end position="54"/>
    </location>
</feature>
<name>A0A6A6J3R6_9PLEO</name>
<proteinExistence type="predicted"/>
<dbReference type="EMBL" id="ML987189">
    <property type="protein sequence ID" value="KAF2257464.1"/>
    <property type="molecule type" value="Genomic_DNA"/>
</dbReference>
<evidence type="ECO:0000313" key="2">
    <source>
        <dbReference type="EMBL" id="KAF2257464.1"/>
    </source>
</evidence>
<keyword evidence="3" id="KW-1185">Reference proteome</keyword>
<reference evidence="2" key="1">
    <citation type="journal article" date="2020" name="Stud. Mycol.">
        <title>101 Dothideomycetes genomes: a test case for predicting lifestyles and emergence of pathogens.</title>
        <authorList>
            <person name="Haridas S."/>
            <person name="Albert R."/>
            <person name="Binder M."/>
            <person name="Bloem J."/>
            <person name="Labutti K."/>
            <person name="Salamov A."/>
            <person name="Andreopoulos B."/>
            <person name="Baker S."/>
            <person name="Barry K."/>
            <person name="Bills G."/>
            <person name="Bluhm B."/>
            <person name="Cannon C."/>
            <person name="Castanera R."/>
            <person name="Culley D."/>
            <person name="Daum C."/>
            <person name="Ezra D."/>
            <person name="Gonzalez J."/>
            <person name="Henrissat B."/>
            <person name="Kuo A."/>
            <person name="Liang C."/>
            <person name="Lipzen A."/>
            <person name="Lutzoni F."/>
            <person name="Magnuson J."/>
            <person name="Mondo S."/>
            <person name="Nolan M."/>
            <person name="Ohm R."/>
            <person name="Pangilinan J."/>
            <person name="Park H.-J."/>
            <person name="Ramirez L."/>
            <person name="Alfaro M."/>
            <person name="Sun H."/>
            <person name="Tritt A."/>
            <person name="Yoshinaga Y."/>
            <person name="Zwiers L.-H."/>
            <person name="Turgeon B."/>
            <person name="Goodwin S."/>
            <person name="Spatafora J."/>
            <person name="Crous P."/>
            <person name="Grigoriev I."/>
        </authorList>
    </citation>
    <scope>NUCLEOTIDE SEQUENCE</scope>
    <source>
        <strain evidence="2">CBS 122368</strain>
    </source>
</reference>
<protein>
    <submittedName>
        <fullName evidence="2">Uncharacterized protein</fullName>
    </submittedName>
</protein>
<dbReference type="AlphaFoldDB" id="A0A6A6J3R6"/>
<feature type="compositionally biased region" description="Polar residues" evidence="1">
    <location>
        <begin position="61"/>
        <end position="70"/>
    </location>
</feature>
<feature type="region of interest" description="Disordered" evidence="1">
    <location>
        <begin position="42"/>
        <end position="82"/>
    </location>
</feature>
<evidence type="ECO:0000256" key="1">
    <source>
        <dbReference type="SAM" id="MobiDB-lite"/>
    </source>
</evidence>
<sequence length="82" mass="9181">MSKIGTVTTKEAVAKIQRAIDNDKLFKNEDLNIITQISISNMTHTSSSDPNSHYSVVGYDGNNQHVTHSHVQQDESKQRRAN</sequence>
<feature type="compositionally biased region" description="Basic and acidic residues" evidence="1">
    <location>
        <begin position="71"/>
        <end position="82"/>
    </location>
</feature>
<organism evidence="2 3">
    <name type="scientific">Trematosphaeria pertusa</name>
    <dbReference type="NCBI Taxonomy" id="390896"/>
    <lineage>
        <taxon>Eukaryota</taxon>
        <taxon>Fungi</taxon>
        <taxon>Dikarya</taxon>
        <taxon>Ascomycota</taxon>
        <taxon>Pezizomycotina</taxon>
        <taxon>Dothideomycetes</taxon>
        <taxon>Pleosporomycetidae</taxon>
        <taxon>Pleosporales</taxon>
        <taxon>Massarineae</taxon>
        <taxon>Trematosphaeriaceae</taxon>
        <taxon>Trematosphaeria</taxon>
    </lineage>
</organism>
<dbReference type="OrthoDB" id="4312664at2759"/>
<evidence type="ECO:0000313" key="3">
    <source>
        <dbReference type="Proteomes" id="UP000800094"/>
    </source>
</evidence>
<dbReference type="RefSeq" id="XP_033692468.1">
    <property type="nucleotide sequence ID" value="XM_033835133.1"/>
</dbReference>